<dbReference type="KEGG" id="dpp:DICPUDRAFT_74341"/>
<protein>
    <recommendedName>
        <fullName evidence="1">Peptidase S9 prolyl oligopeptidase catalytic domain-containing protein</fullName>
    </recommendedName>
</protein>
<dbReference type="PANTHER" id="PTHR42972">
    <property type="entry name" value="TOL-PAL SYSTEM PROTEIN TOLB"/>
    <property type="match status" value="1"/>
</dbReference>
<dbReference type="InterPro" id="IPR029058">
    <property type="entry name" value="AB_hydrolase_fold"/>
</dbReference>
<dbReference type="RefSeq" id="XP_003283360.1">
    <property type="nucleotide sequence ID" value="XM_003283312.1"/>
</dbReference>
<dbReference type="OrthoDB" id="449091at2759"/>
<dbReference type="InParanoid" id="F0Z7G2"/>
<dbReference type="InterPro" id="IPR001375">
    <property type="entry name" value="Peptidase_S9_cat"/>
</dbReference>
<evidence type="ECO:0000313" key="2">
    <source>
        <dbReference type="EMBL" id="EGC40170.1"/>
    </source>
</evidence>
<organism evidence="2 3">
    <name type="scientific">Dictyostelium purpureum</name>
    <name type="common">Slime mold</name>
    <dbReference type="NCBI Taxonomy" id="5786"/>
    <lineage>
        <taxon>Eukaryota</taxon>
        <taxon>Amoebozoa</taxon>
        <taxon>Evosea</taxon>
        <taxon>Eumycetozoa</taxon>
        <taxon>Dictyostelia</taxon>
        <taxon>Dictyosteliales</taxon>
        <taxon>Dictyosteliaceae</taxon>
        <taxon>Dictyostelium</taxon>
    </lineage>
</organism>
<dbReference type="GeneID" id="10509232"/>
<dbReference type="FunCoup" id="F0Z7G2">
    <property type="interactions" value="1"/>
</dbReference>
<dbReference type="SUPFAM" id="SSF53474">
    <property type="entry name" value="alpha/beta-Hydrolases"/>
    <property type="match status" value="1"/>
</dbReference>
<dbReference type="STRING" id="5786.F0Z7G2"/>
<dbReference type="VEuPathDB" id="AmoebaDB:DICPUDRAFT_74341"/>
<feature type="domain" description="Peptidase S9 prolyl oligopeptidase catalytic" evidence="1">
    <location>
        <begin position="412"/>
        <end position="549"/>
    </location>
</feature>
<dbReference type="OMA" id="HAREQHF"/>
<evidence type="ECO:0000259" key="1">
    <source>
        <dbReference type="Pfam" id="PF00326"/>
    </source>
</evidence>
<reference evidence="3" key="1">
    <citation type="journal article" date="2011" name="Genome Biol.">
        <title>Comparative genomics of the social amoebae Dictyostelium discoideum and Dictyostelium purpureum.</title>
        <authorList>
            <consortium name="US DOE Joint Genome Institute (JGI-PGF)"/>
            <person name="Sucgang R."/>
            <person name="Kuo A."/>
            <person name="Tian X."/>
            <person name="Salerno W."/>
            <person name="Parikh A."/>
            <person name="Feasley C.L."/>
            <person name="Dalin E."/>
            <person name="Tu H."/>
            <person name="Huang E."/>
            <person name="Barry K."/>
            <person name="Lindquist E."/>
            <person name="Shapiro H."/>
            <person name="Bruce D."/>
            <person name="Schmutz J."/>
            <person name="Salamov A."/>
            <person name="Fey P."/>
            <person name="Gaudet P."/>
            <person name="Anjard C."/>
            <person name="Babu M.M."/>
            <person name="Basu S."/>
            <person name="Bushmanova Y."/>
            <person name="van der Wel H."/>
            <person name="Katoh-Kurasawa M."/>
            <person name="Dinh C."/>
            <person name="Coutinho P.M."/>
            <person name="Saito T."/>
            <person name="Elias M."/>
            <person name="Schaap P."/>
            <person name="Kay R.R."/>
            <person name="Henrissat B."/>
            <person name="Eichinger L."/>
            <person name="Rivero F."/>
            <person name="Putnam N.H."/>
            <person name="West C.M."/>
            <person name="Loomis W.F."/>
            <person name="Chisholm R.L."/>
            <person name="Shaulsky G."/>
            <person name="Strassmann J.E."/>
            <person name="Queller D.C."/>
            <person name="Kuspa A."/>
            <person name="Grigoriev I.V."/>
        </authorList>
    </citation>
    <scope>NUCLEOTIDE SEQUENCE [LARGE SCALE GENOMIC DNA]</scope>
    <source>
        <strain evidence="3">QSDP1</strain>
    </source>
</reference>
<name>F0Z7G2_DICPU</name>
<dbReference type="Pfam" id="PF00326">
    <property type="entry name" value="Peptidase_S9"/>
    <property type="match status" value="1"/>
</dbReference>
<proteinExistence type="predicted"/>
<accession>F0Z7G2</accession>
<evidence type="ECO:0000313" key="3">
    <source>
        <dbReference type="Proteomes" id="UP000001064"/>
    </source>
</evidence>
<dbReference type="AlphaFoldDB" id="F0Z7G2"/>
<sequence>MKILLIIYIILYLINFIYSLPNNFNIIGPFPIGEREEGLDSLEAYGGIFNILVGDNTKYPSELGTNGVVGWNKASSETSGSLSVDWSEYVDWSFLQSVWGWSIWLWYGWAVGSFNVDTSGTFLISCTGTRTFFIQNGNNKGQIQEFSGDYYGYGVGQQVVQLEQSTTYNLFVRMSSSVRLNQSPNSQFSCSLQQVTDQITILQSENLVPDLVNGQLVSPYSSISVINSGLTTIQSIGVSVPMDQPWIKANFLRESNLNVLPGQKISLPIALSLSQEASTFSCPFQAVLNIESGEQVLITTNITFNCTNWGNPFLYTFLDFDSTVQYAIATPPTTSCSESNGTLCGVMLATHGAGVEASSPFWMNAIPAQENLWIIYPTGRRSWGYDWESSSRLNVINSIQYLSNNLPGVPSSLKSQYQVDSEKILFVGHSMGGHGCVSLISRFGDLAIGAACAAGFVKLQFYVFYNTRPGFSYIDPSLHGILMASIAENDNDLYTSNLVGLPLMVRYGQNDSNVNPWHSRRIARMVAEQSQNENAVIISEVPNENHWFDGILNDQYMLNYYNQISNTYRYSHPSIPKVITITTHNPASSGSRANIQILQTLNPSRSAKIQIVQTTNSNGQLVWVVSTQNVRRFGIQETPVRPEGLPVQMVIDNQKFETQFLPSNHYARLDKWLPDWNVTTDQTWIQYEKSPLTYGPIRQIFEKKFTIIYGTNTTSSSTQQLFEWASVYISNFYNTYGRGSPKIIADVDFIPPSQCSSNDNYILIGNTFQNLVASKYQSQLPVMFNEDNSFSIGPSPIYSSNGIGVSFIAPNQCGQGLLLVVAGVDDIGFNKALHAVPQRSGVLAPDFIIVGNEYGWKGVGGIISAGFFSPSWDVETDSSYFGLSPF</sequence>
<gene>
    <name evidence="2" type="ORF">DICPUDRAFT_74341</name>
</gene>
<dbReference type="PANTHER" id="PTHR42972:SF11">
    <property type="entry name" value="PEPTIDASE S9 PROLYL OLIGOPEPTIDASE CATALYTIC DOMAIN-CONTAINING PROTEIN"/>
    <property type="match status" value="1"/>
</dbReference>
<dbReference type="Gene3D" id="3.40.50.1820">
    <property type="entry name" value="alpha/beta hydrolase"/>
    <property type="match status" value="1"/>
</dbReference>
<dbReference type="GO" id="GO:0008236">
    <property type="term" value="F:serine-type peptidase activity"/>
    <property type="evidence" value="ECO:0007669"/>
    <property type="project" value="InterPro"/>
</dbReference>
<dbReference type="GO" id="GO:0006508">
    <property type="term" value="P:proteolysis"/>
    <property type="evidence" value="ECO:0007669"/>
    <property type="project" value="InterPro"/>
</dbReference>
<dbReference type="Proteomes" id="UP000001064">
    <property type="component" value="Unassembled WGS sequence"/>
</dbReference>
<dbReference type="eggNOG" id="ENOG502QS8J">
    <property type="taxonomic scope" value="Eukaryota"/>
</dbReference>
<dbReference type="EMBL" id="GL870946">
    <property type="protein sequence ID" value="EGC40170.1"/>
    <property type="molecule type" value="Genomic_DNA"/>
</dbReference>
<keyword evidence="3" id="KW-1185">Reference proteome</keyword>